<feature type="compositionally biased region" description="Polar residues" evidence="1">
    <location>
        <begin position="235"/>
        <end position="244"/>
    </location>
</feature>
<feature type="compositionally biased region" description="Low complexity" evidence="1">
    <location>
        <begin position="263"/>
        <end position="276"/>
    </location>
</feature>
<feature type="region of interest" description="Disordered" evidence="1">
    <location>
        <begin position="478"/>
        <end position="497"/>
    </location>
</feature>
<accession>A0A8C3WD84</accession>
<feature type="compositionally biased region" description="Basic and acidic residues" evidence="1">
    <location>
        <begin position="114"/>
        <end position="124"/>
    </location>
</feature>
<feature type="region of interest" description="Disordered" evidence="1">
    <location>
        <begin position="53"/>
        <end position="88"/>
    </location>
</feature>
<reference evidence="3" key="2">
    <citation type="submission" date="2025-09" db="UniProtKB">
        <authorList>
            <consortium name="Ensembl"/>
        </authorList>
    </citation>
    <scope>IDENTIFICATION</scope>
</reference>
<gene>
    <name evidence="3" type="primary">C19orf44</name>
</gene>
<feature type="compositionally biased region" description="Polar residues" evidence="1">
    <location>
        <begin position="451"/>
        <end position="460"/>
    </location>
</feature>
<feature type="domain" description="DUF4614" evidence="2">
    <location>
        <begin position="442"/>
        <end position="618"/>
    </location>
</feature>
<dbReference type="GeneTree" id="ENSGT00390000002505"/>
<feature type="compositionally biased region" description="Polar residues" evidence="1">
    <location>
        <begin position="423"/>
        <end position="441"/>
    </location>
</feature>
<dbReference type="PANTHER" id="PTHR22409">
    <property type="entry name" value="CHROMOSOME 19 OPEN READING FRAME 44"/>
    <property type="match status" value="1"/>
</dbReference>
<feature type="compositionally biased region" description="Polar residues" evidence="1">
    <location>
        <begin position="326"/>
        <end position="336"/>
    </location>
</feature>
<name>A0A8C3WD84_9CETA</name>
<dbReference type="AlphaFoldDB" id="A0A8C3WD84"/>
<proteinExistence type="predicted"/>
<feature type="region of interest" description="Disordered" evidence="1">
    <location>
        <begin position="105"/>
        <end position="355"/>
    </location>
</feature>
<protein>
    <submittedName>
        <fullName evidence="3">Chromosome 19 open reading frame 44</fullName>
    </submittedName>
</protein>
<organism evidence="3 4">
    <name type="scientific">Catagonus wagneri</name>
    <name type="common">Chacoan peccary</name>
    <dbReference type="NCBI Taxonomy" id="51154"/>
    <lineage>
        <taxon>Eukaryota</taxon>
        <taxon>Metazoa</taxon>
        <taxon>Chordata</taxon>
        <taxon>Craniata</taxon>
        <taxon>Vertebrata</taxon>
        <taxon>Euteleostomi</taxon>
        <taxon>Mammalia</taxon>
        <taxon>Eutheria</taxon>
        <taxon>Laurasiatheria</taxon>
        <taxon>Artiodactyla</taxon>
        <taxon>Suina</taxon>
        <taxon>Tayassuidae</taxon>
        <taxon>Catagonus</taxon>
    </lineage>
</organism>
<evidence type="ECO:0000313" key="3">
    <source>
        <dbReference type="Ensembl" id="ENSCWAP00000012670.1"/>
    </source>
</evidence>
<feature type="compositionally biased region" description="Polar residues" evidence="1">
    <location>
        <begin position="252"/>
        <end position="261"/>
    </location>
</feature>
<evidence type="ECO:0000313" key="4">
    <source>
        <dbReference type="Proteomes" id="UP000694540"/>
    </source>
</evidence>
<feature type="region of interest" description="Disordered" evidence="1">
    <location>
        <begin position="374"/>
        <end position="473"/>
    </location>
</feature>
<dbReference type="PANTHER" id="PTHR22409:SF2">
    <property type="entry name" value="CHROMOSOME 19 OPEN READING FRAME 44"/>
    <property type="match status" value="1"/>
</dbReference>
<reference evidence="3" key="1">
    <citation type="submission" date="2025-08" db="UniProtKB">
        <authorList>
            <consortium name="Ensembl"/>
        </authorList>
    </citation>
    <scope>IDENTIFICATION</scope>
</reference>
<dbReference type="InterPro" id="IPR040120">
    <property type="entry name" value="C19orf44-like"/>
</dbReference>
<evidence type="ECO:0000256" key="1">
    <source>
        <dbReference type="SAM" id="MobiDB-lite"/>
    </source>
</evidence>
<feature type="compositionally biased region" description="Basic and acidic residues" evidence="1">
    <location>
        <begin position="176"/>
        <end position="203"/>
    </location>
</feature>
<feature type="compositionally biased region" description="Polar residues" evidence="1">
    <location>
        <begin position="295"/>
        <end position="304"/>
    </location>
</feature>
<dbReference type="Pfam" id="PF15391">
    <property type="entry name" value="DUF4614"/>
    <property type="match status" value="1"/>
</dbReference>
<keyword evidence="4" id="KW-1185">Reference proteome</keyword>
<evidence type="ECO:0000259" key="2">
    <source>
        <dbReference type="Pfam" id="PF15391"/>
    </source>
</evidence>
<sequence length="642" mass="69144">MASIRKPSRPVHNIFGDFSDISLEDSKVEEIQNLGISRSLTKIAPGQSRFLKRNQTVGGKHLSPKENAVLGSGPRPSSGRPPTTASKVRANAALTKLAQIESKIRNRKVQMELSHAESDLKASEDTLPSRAGEFPPRRPGDLSSQNTDRTSRTHAREIPDSESDPPSGKASRFLKKRETLVEKIAPRAPVGKESHFQTPTEKRSPRKLASPDSDEEEMKELLGSLMGSPREKETATNQGSTSTRVSEEQQIKLFSTPTQPRVLSLPSKDLSSSKPLWTSRVPASRSADGILRSAGSRTCSPQTHMSDDTAPHTASISALGTFPKSLPSTVGDSKLSSPRRWSEAGPLEESPSAAADDSLNDFIINVLSLDDLAPAVSEKSDLGRKKDGQREKASEARAGNPSSGSEVSEHLSERSALSAGSEAVSSLGSVSQEPPASSVSLAYSEDFEKSPSPTTASELTARSGESPDRTLATGSEFSASLNSALPPPIARPRKKQTRAVRRVTVKETAVQTPDPAFTYQWTKEAGVAAIGPALGGAYVDPAPIASHVISADAIEALTAYSPAVCALNDVLKQQLSLTQQFIEASRHLHASLLRSLDRDSFHYHTLEEAKEYIRQHRPTPLTMEEALEEVKKELRMPGGETD</sequence>
<feature type="compositionally biased region" description="Basic and acidic residues" evidence="1">
    <location>
        <begin position="149"/>
        <end position="159"/>
    </location>
</feature>
<feature type="compositionally biased region" description="Low complexity" evidence="1">
    <location>
        <begin position="71"/>
        <end position="82"/>
    </location>
</feature>
<feature type="compositionally biased region" description="Basic and acidic residues" evidence="1">
    <location>
        <begin position="378"/>
        <end position="395"/>
    </location>
</feature>
<dbReference type="InterPro" id="IPR027884">
    <property type="entry name" value="DUF4614"/>
</dbReference>
<dbReference type="Proteomes" id="UP000694540">
    <property type="component" value="Unplaced"/>
</dbReference>
<dbReference type="Ensembl" id="ENSCWAT00000013767.1">
    <property type="protein sequence ID" value="ENSCWAP00000012670.1"/>
    <property type="gene ID" value="ENSCWAG00000009784.1"/>
</dbReference>